<protein>
    <submittedName>
        <fullName evidence="1">Uncharacterized protein</fullName>
    </submittedName>
</protein>
<evidence type="ECO:0000313" key="1">
    <source>
        <dbReference type="EMBL" id="MFB9861154.1"/>
    </source>
</evidence>
<comment type="caution">
    <text evidence="1">The sequence shown here is derived from an EMBL/GenBank/DDBJ whole genome shotgun (WGS) entry which is preliminary data.</text>
</comment>
<keyword evidence="2" id="KW-1185">Reference proteome</keyword>
<accession>A0ABV5Z6M2</accession>
<dbReference type="RefSeq" id="WP_380570718.1">
    <property type="nucleotide sequence ID" value="NZ_JBHMAH010000029.1"/>
</dbReference>
<evidence type="ECO:0000313" key="2">
    <source>
        <dbReference type="Proteomes" id="UP001589740"/>
    </source>
</evidence>
<reference evidence="1 2" key="1">
    <citation type="submission" date="2024-09" db="EMBL/GenBank/DDBJ databases">
        <authorList>
            <person name="Sun Q."/>
            <person name="Mori K."/>
        </authorList>
    </citation>
    <scope>NUCLEOTIDE SEQUENCE [LARGE SCALE GENOMIC DNA]</scope>
    <source>
        <strain evidence="1 2">JCM 12822</strain>
    </source>
</reference>
<name>A0ABV5Z6M2_9STAP</name>
<dbReference type="Proteomes" id="UP001589740">
    <property type="component" value="Unassembled WGS sequence"/>
</dbReference>
<sequence>MKSNFINDSNNEQMVAKWLDKYFYPKMARLETGRFSFISRRADEFERKEEEIQKKGIDIVYKTQNEKLFCVDEKAQLDYLNKKLPTFAFEIKFKRRNNNFSEGWFIREDLKTTHYLLVYPNSSVIKDARQLGNFEDITNVELLLIEKDRLWNKLNSYKVTKESLVNESDQLINQEEVGKKTLQTSTSKNIYLYRTSPSHKVEEPINIVIKRKILDEVADAIWLVDKTEIKERKKPKYYY</sequence>
<proteinExistence type="predicted"/>
<gene>
    <name evidence="1" type="ORF">ACFFLE_08765</name>
</gene>
<dbReference type="EMBL" id="JBHMAH010000029">
    <property type="protein sequence ID" value="MFB9861154.1"/>
    <property type="molecule type" value="Genomic_DNA"/>
</dbReference>
<organism evidence="1 2">
    <name type="scientific">Salinicoccus siamensis</name>
    <dbReference type="NCBI Taxonomy" id="381830"/>
    <lineage>
        <taxon>Bacteria</taxon>
        <taxon>Bacillati</taxon>
        <taxon>Bacillota</taxon>
        <taxon>Bacilli</taxon>
        <taxon>Bacillales</taxon>
        <taxon>Staphylococcaceae</taxon>
        <taxon>Salinicoccus</taxon>
    </lineage>
</organism>